<dbReference type="InterPro" id="IPR001789">
    <property type="entry name" value="Sig_transdc_resp-reg_receiver"/>
</dbReference>
<evidence type="ECO:0000259" key="3">
    <source>
        <dbReference type="PROSITE" id="PS50110"/>
    </source>
</evidence>
<feature type="domain" description="Response regulatory" evidence="3">
    <location>
        <begin position="8"/>
        <end position="123"/>
    </location>
</feature>
<evidence type="ECO:0000313" key="4">
    <source>
        <dbReference type="EMBL" id="HAT3582952.1"/>
    </source>
</evidence>
<comment type="caution">
    <text evidence="4">The sequence shown here is derived from an EMBL/GenBank/DDBJ whole genome shotgun (WGS) entry which is preliminary data.</text>
</comment>
<dbReference type="InterPro" id="IPR050595">
    <property type="entry name" value="Bact_response_regulator"/>
</dbReference>
<gene>
    <name evidence="4" type="ORF">I8531_003279</name>
</gene>
<keyword evidence="1 2" id="KW-0597">Phosphoprotein</keyword>
<protein>
    <submittedName>
        <fullName evidence="4">Response regulator</fullName>
    </submittedName>
</protein>
<accession>A0A9P3WGK2</accession>
<reference evidence="4" key="1">
    <citation type="journal article" date="2018" name="Genome Biol.">
        <title>SKESA: strategic k-mer extension for scrupulous assemblies.</title>
        <authorList>
            <person name="Souvorov A."/>
            <person name="Agarwala R."/>
            <person name="Lipman D.J."/>
        </authorList>
    </citation>
    <scope>NUCLEOTIDE SEQUENCE</scope>
    <source>
        <strain evidence="4">CAVp300</strain>
    </source>
</reference>
<dbReference type="PROSITE" id="PS50110">
    <property type="entry name" value="RESPONSE_REGULATORY"/>
    <property type="match status" value="1"/>
</dbReference>
<dbReference type="CDD" id="cd17569">
    <property type="entry name" value="REC_HupR-like"/>
    <property type="match status" value="1"/>
</dbReference>
<dbReference type="EMBL" id="DACSUM010000027">
    <property type="protein sequence ID" value="HAT3582952.1"/>
    <property type="molecule type" value="Genomic_DNA"/>
</dbReference>
<dbReference type="Gene3D" id="1.10.3210.10">
    <property type="entry name" value="Hypothetical protein af1432"/>
    <property type="match status" value="1"/>
</dbReference>
<reference evidence="4" key="2">
    <citation type="submission" date="2020-10" db="EMBL/GenBank/DDBJ databases">
        <authorList>
            <consortium name="NCBI Pathogen Detection Project"/>
        </authorList>
    </citation>
    <scope>NUCLEOTIDE SEQUENCE</scope>
    <source>
        <strain evidence="4">CAVp300</strain>
    </source>
</reference>
<dbReference type="SMART" id="SM00448">
    <property type="entry name" value="REC"/>
    <property type="match status" value="1"/>
</dbReference>
<dbReference type="GO" id="GO:0000160">
    <property type="term" value="P:phosphorelay signal transduction system"/>
    <property type="evidence" value="ECO:0007669"/>
    <property type="project" value="InterPro"/>
</dbReference>
<sequence>MTDTALARVLCVDDEPNVLAAIERNLFGEFEVVVAKSGEAGLDAVRWGEKFAVIVSDMRMPGMDGATFLAKAREISPDSVRILLTGQADVQSSIAAINKGAIFRYLCKPCPKDELIATLNDAVRQYRLIRAEKELLATTLTASVKTLTEVLAMVAPWAFQRSAFAQSCVIHALPKLEWPDEWIYTIAASLSQIGCVGIPADIVQADAAQRKLSEEEKKLLLGHPEVAGRLVENIPRLELVAGIIRHQAKEPAPNVPLEVLRGAHLLRAALELEKHAVRGWSLERPWEILRAATPPLPDYIIKALSDFRANVSGVRSAHIRELLPGWVVEEDILTSNGLMVLTKGHELTDTAISALQRLLSVDAIKEPIRVRGTTTSGT</sequence>
<evidence type="ECO:0000313" key="5">
    <source>
        <dbReference type="Proteomes" id="UP000867740"/>
    </source>
</evidence>
<dbReference type="AlphaFoldDB" id="A0A9P3WGK2"/>
<dbReference type="InterPro" id="IPR011006">
    <property type="entry name" value="CheY-like_superfamily"/>
</dbReference>
<feature type="modified residue" description="4-aspartylphosphate" evidence="2">
    <location>
        <position position="57"/>
    </location>
</feature>
<dbReference type="PANTHER" id="PTHR44591:SF19">
    <property type="entry name" value="TWO-COMPONENT RESPONSE REGULATOR-RELATED"/>
    <property type="match status" value="1"/>
</dbReference>
<dbReference type="Proteomes" id="UP000867740">
    <property type="component" value="Unassembled WGS sequence"/>
</dbReference>
<dbReference type="SUPFAM" id="SSF52172">
    <property type="entry name" value="CheY-like"/>
    <property type="match status" value="1"/>
</dbReference>
<dbReference type="PANTHER" id="PTHR44591">
    <property type="entry name" value="STRESS RESPONSE REGULATOR PROTEIN 1"/>
    <property type="match status" value="1"/>
</dbReference>
<organism evidence="4 5">
    <name type="scientific">Kluyvera intermedia</name>
    <name type="common">Enterobacter intermedius</name>
    <dbReference type="NCBI Taxonomy" id="61648"/>
    <lineage>
        <taxon>Bacteria</taxon>
        <taxon>Pseudomonadati</taxon>
        <taxon>Pseudomonadota</taxon>
        <taxon>Gammaproteobacteria</taxon>
        <taxon>Enterobacterales</taxon>
        <taxon>Enterobacteriaceae</taxon>
        <taxon>Kluyvera</taxon>
    </lineage>
</organism>
<evidence type="ECO:0000256" key="2">
    <source>
        <dbReference type="PROSITE-ProRule" id="PRU00169"/>
    </source>
</evidence>
<dbReference type="RefSeq" id="WP_047370208.1">
    <property type="nucleotide sequence ID" value="NZ_CABMNU010000005.1"/>
</dbReference>
<dbReference type="Pfam" id="PF13487">
    <property type="entry name" value="HD_5"/>
    <property type="match status" value="1"/>
</dbReference>
<dbReference type="Gene3D" id="3.40.50.2300">
    <property type="match status" value="1"/>
</dbReference>
<proteinExistence type="predicted"/>
<dbReference type="Pfam" id="PF00072">
    <property type="entry name" value="Response_reg"/>
    <property type="match status" value="1"/>
</dbReference>
<name>A0A9P3WGK2_KLUIN</name>
<evidence type="ECO:0000256" key="1">
    <source>
        <dbReference type="ARBA" id="ARBA00022553"/>
    </source>
</evidence>